<evidence type="ECO:0000313" key="17">
    <source>
        <dbReference type="Proteomes" id="UP001626550"/>
    </source>
</evidence>
<reference evidence="16 17" key="1">
    <citation type="submission" date="2024-11" db="EMBL/GenBank/DDBJ databases">
        <title>Adaptive evolution of stress response genes in parasites aligns with host niche diversity.</title>
        <authorList>
            <person name="Hahn C."/>
            <person name="Resl P."/>
        </authorList>
    </citation>
    <scope>NUCLEOTIDE SEQUENCE [LARGE SCALE GENOMIC DNA]</scope>
    <source>
        <strain evidence="16">EGGRZ-B1_66</strain>
        <tissue evidence="16">Body</tissue>
    </source>
</reference>
<comment type="caution">
    <text evidence="16">The sequence shown here is derived from an EMBL/GenBank/DDBJ whole genome shotgun (WGS) entry which is preliminary data.</text>
</comment>
<keyword evidence="14 15" id="KW-0464">Manganese</keyword>
<organism evidence="16 17">
    <name type="scientific">Cichlidogyrus casuarinus</name>
    <dbReference type="NCBI Taxonomy" id="1844966"/>
    <lineage>
        <taxon>Eukaryota</taxon>
        <taxon>Metazoa</taxon>
        <taxon>Spiralia</taxon>
        <taxon>Lophotrochozoa</taxon>
        <taxon>Platyhelminthes</taxon>
        <taxon>Monogenea</taxon>
        <taxon>Monopisthocotylea</taxon>
        <taxon>Dactylogyridea</taxon>
        <taxon>Ancyrocephalidae</taxon>
        <taxon>Cichlidogyrus</taxon>
    </lineage>
</organism>
<evidence type="ECO:0000256" key="1">
    <source>
        <dbReference type="ARBA" id="ARBA00001936"/>
    </source>
</evidence>
<feature type="binding site" evidence="15">
    <location>
        <position position="23"/>
    </location>
    <ligand>
        <name>Mn(2+)</name>
        <dbReference type="ChEBI" id="CHEBI:29035"/>
    </ligand>
</feature>
<dbReference type="GO" id="GO:0046872">
    <property type="term" value="F:metal ion binding"/>
    <property type="evidence" value="ECO:0007669"/>
    <property type="project" value="UniProtKB-KW"/>
</dbReference>
<gene>
    <name evidence="16" type="primary">MGAT2</name>
    <name evidence="16" type="ORF">Ciccas_011435</name>
</gene>
<evidence type="ECO:0000256" key="3">
    <source>
        <dbReference type="ARBA" id="ARBA00004922"/>
    </source>
</evidence>
<evidence type="ECO:0000256" key="13">
    <source>
        <dbReference type="ARBA" id="ARBA00023180"/>
    </source>
</evidence>
<keyword evidence="7 15" id="KW-0479">Metal-binding</keyword>
<comment type="pathway">
    <text evidence="3">Protein modification; protein glycosylation.</text>
</comment>
<evidence type="ECO:0000256" key="9">
    <source>
        <dbReference type="ARBA" id="ARBA00022989"/>
    </source>
</evidence>
<dbReference type="PANTHER" id="PTHR12871">
    <property type="entry name" value="BETA-1,2-N-ACETYLGLUCOSAMINYLTRANSFERASE II"/>
    <property type="match status" value="1"/>
</dbReference>
<keyword evidence="4" id="KW-0328">Glycosyltransferase</keyword>
<evidence type="ECO:0000256" key="2">
    <source>
        <dbReference type="ARBA" id="ARBA00004323"/>
    </source>
</evidence>
<keyword evidence="13" id="KW-0325">Glycoprotein</keyword>
<keyword evidence="10" id="KW-0333">Golgi apparatus</keyword>
<evidence type="ECO:0000256" key="11">
    <source>
        <dbReference type="ARBA" id="ARBA00023136"/>
    </source>
</evidence>
<feature type="binding site" evidence="15">
    <location>
        <position position="114"/>
    </location>
    <ligand>
        <name>Mn(2+)</name>
        <dbReference type="ChEBI" id="CHEBI:29035"/>
    </ligand>
</feature>
<comment type="cofactor">
    <cofactor evidence="1 15">
        <name>Mn(2+)</name>
        <dbReference type="ChEBI" id="CHEBI:29035"/>
    </cofactor>
</comment>
<accession>A0ABD2PR82</accession>
<dbReference type="Pfam" id="PF05060">
    <property type="entry name" value="MGAT2"/>
    <property type="match status" value="1"/>
</dbReference>
<keyword evidence="6" id="KW-0812">Transmembrane</keyword>
<evidence type="ECO:0000256" key="7">
    <source>
        <dbReference type="ARBA" id="ARBA00022723"/>
    </source>
</evidence>
<dbReference type="EMBL" id="JBJKFK010003336">
    <property type="protein sequence ID" value="KAL3310005.1"/>
    <property type="molecule type" value="Genomic_DNA"/>
</dbReference>
<keyword evidence="11" id="KW-0472">Membrane</keyword>
<name>A0ABD2PR82_9PLAT</name>
<dbReference type="InterPro" id="IPR007754">
    <property type="entry name" value="GlcNAc_II"/>
</dbReference>
<keyword evidence="12" id="KW-1015">Disulfide bond</keyword>
<keyword evidence="17" id="KW-1185">Reference proteome</keyword>
<comment type="subcellular location">
    <subcellularLocation>
        <location evidence="2">Golgi apparatus membrane</location>
        <topology evidence="2">Single-pass type II membrane protein</topology>
    </subcellularLocation>
</comment>
<keyword evidence="8" id="KW-0735">Signal-anchor</keyword>
<protein>
    <submittedName>
        <fullName evidence="16">Alpha-1,6-mannosyl-glycoprotein 2-beta-N-acetylglucosaminyltransferase</fullName>
    </submittedName>
</protein>
<evidence type="ECO:0000256" key="10">
    <source>
        <dbReference type="ARBA" id="ARBA00023034"/>
    </source>
</evidence>
<keyword evidence="5" id="KW-0808">Transferase</keyword>
<evidence type="ECO:0000256" key="8">
    <source>
        <dbReference type="ARBA" id="ARBA00022968"/>
    </source>
</evidence>
<dbReference type="AlphaFoldDB" id="A0ABD2PR82"/>
<evidence type="ECO:0000256" key="6">
    <source>
        <dbReference type="ARBA" id="ARBA00022692"/>
    </source>
</evidence>
<proteinExistence type="predicted"/>
<keyword evidence="9" id="KW-1133">Transmembrane helix</keyword>
<evidence type="ECO:0000256" key="4">
    <source>
        <dbReference type="ARBA" id="ARBA00022676"/>
    </source>
</evidence>
<dbReference type="Proteomes" id="UP001626550">
    <property type="component" value="Unassembled WGS sequence"/>
</dbReference>
<evidence type="ECO:0000313" key="16">
    <source>
        <dbReference type="EMBL" id="KAL3310005.1"/>
    </source>
</evidence>
<evidence type="ECO:0000256" key="15">
    <source>
        <dbReference type="PIRSR" id="PIRSR607754-2"/>
    </source>
</evidence>
<evidence type="ECO:0000256" key="14">
    <source>
        <dbReference type="ARBA" id="ARBA00023211"/>
    </source>
</evidence>
<evidence type="ECO:0000256" key="12">
    <source>
        <dbReference type="ARBA" id="ARBA00023157"/>
    </source>
</evidence>
<evidence type="ECO:0000256" key="5">
    <source>
        <dbReference type="ARBA" id="ARBA00022679"/>
    </source>
</evidence>
<sequence length="139" mass="16468">MFTFYRIPALADYEGPYLLLEEDYIVSEDVLHVIDLLKTHKNSITTIGSYEMSGSFDNVLYRLNNWVSSKHNIAMDNFCRFDDYNWDWSLQNTFSQSNVRDNIFHLTKSGRVFHAGVWYVYTIDLLNSLQWNALEFQIM</sequence>
<dbReference type="GO" id="GO:0016757">
    <property type="term" value="F:glycosyltransferase activity"/>
    <property type="evidence" value="ECO:0007669"/>
    <property type="project" value="UniProtKB-KW"/>
</dbReference>
<dbReference type="PANTHER" id="PTHR12871:SF0">
    <property type="entry name" value="ALPHA-1,6-MANNOSYL-GLYCOPROTEIN 2-BETA-N-ACETYLGLUCOSAMINYLTRANSFERASE"/>
    <property type="match status" value="1"/>
</dbReference>
<dbReference type="GO" id="GO:0000139">
    <property type="term" value="C:Golgi membrane"/>
    <property type="evidence" value="ECO:0007669"/>
    <property type="project" value="UniProtKB-SubCell"/>
</dbReference>